<evidence type="ECO:0008006" key="3">
    <source>
        <dbReference type="Google" id="ProtNLM"/>
    </source>
</evidence>
<comment type="caution">
    <text evidence="1">The sequence shown here is derived from an EMBL/GenBank/DDBJ whole genome shotgun (WGS) entry which is preliminary data.</text>
</comment>
<dbReference type="OrthoDB" id="2424209at2759"/>
<dbReference type="Gene3D" id="3.90.180.10">
    <property type="entry name" value="Medium-chain alcohol dehydrogenases, catalytic domain"/>
    <property type="match status" value="1"/>
</dbReference>
<sequence>WIIEGKFQRREHIVVGLENAPSALVELFKGSNTGKLLVQVGDENDVLPNLL</sequence>
<protein>
    <recommendedName>
        <fullName evidence="3">Alcohol dehydrogenase-like C-terminal domain-containing protein</fullName>
    </recommendedName>
</protein>
<organism evidence="1 2">
    <name type="scientific">Bifiguratus adelaidae</name>
    <dbReference type="NCBI Taxonomy" id="1938954"/>
    <lineage>
        <taxon>Eukaryota</taxon>
        <taxon>Fungi</taxon>
        <taxon>Fungi incertae sedis</taxon>
        <taxon>Mucoromycota</taxon>
        <taxon>Mucoromycotina</taxon>
        <taxon>Endogonomycetes</taxon>
        <taxon>Endogonales</taxon>
        <taxon>Endogonales incertae sedis</taxon>
        <taxon>Bifiguratus</taxon>
    </lineage>
</organism>
<dbReference type="AlphaFoldDB" id="A0A261XT06"/>
<evidence type="ECO:0000313" key="2">
    <source>
        <dbReference type="Proteomes" id="UP000242875"/>
    </source>
</evidence>
<feature type="non-terminal residue" evidence="1">
    <location>
        <position position="1"/>
    </location>
</feature>
<proteinExistence type="predicted"/>
<reference evidence="1 2" key="1">
    <citation type="journal article" date="2017" name="Mycologia">
        <title>Bifiguratus adelaidae, gen. et sp. nov., a new member of Mucoromycotina in endophytic and soil-dwelling habitats.</title>
        <authorList>
            <person name="Torres-Cruz T.J."/>
            <person name="Billingsley Tobias T.L."/>
            <person name="Almatruk M."/>
            <person name="Hesse C."/>
            <person name="Kuske C.R."/>
            <person name="Desiro A."/>
            <person name="Benucci G.M."/>
            <person name="Bonito G."/>
            <person name="Stajich J.E."/>
            <person name="Dunlap C."/>
            <person name="Arnold A.E."/>
            <person name="Porras-Alfaro A."/>
        </authorList>
    </citation>
    <scope>NUCLEOTIDE SEQUENCE [LARGE SCALE GENOMIC DNA]</scope>
    <source>
        <strain evidence="1 2">AZ0501</strain>
    </source>
</reference>
<dbReference type="InterPro" id="IPR011032">
    <property type="entry name" value="GroES-like_sf"/>
</dbReference>
<name>A0A261XT06_9FUNG</name>
<dbReference type="EMBL" id="MVBO01000457">
    <property type="protein sequence ID" value="OZJ01364.1"/>
    <property type="molecule type" value="Genomic_DNA"/>
</dbReference>
<gene>
    <name evidence="1" type="ORF">BZG36_05771</name>
</gene>
<dbReference type="SUPFAM" id="SSF50129">
    <property type="entry name" value="GroES-like"/>
    <property type="match status" value="1"/>
</dbReference>
<evidence type="ECO:0000313" key="1">
    <source>
        <dbReference type="EMBL" id="OZJ01364.1"/>
    </source>
</evidence>
<accession>A0A261XT06</accession>
<keyword evidence="2" id="KW-1185">Reference proteome</keyword>
<dbReference type="Proteomes" id="UP000242875">
    <property type="component" value="Unassembled WGS sequence"/>
</dbReference>